<evidence type="ECO:0008006" key="3">
    <source>
        <dbReference type="Google" id="ProtNLM"/>
    </source>
</evidence>
<dbReference type="eggNOG" id="ENOG5033ZVU">
    <property type="taxonomic scope" value="Bacteria"/>
</dbReference>
<evidence type="ECO:0000313" key="1">
    <source>
        <dbReference type="EMBL" id="ADW68964.1"/>
    </source>
</evidence>
<dbReference type="AlphaFoldDB" id="E8X0L3"/>
<dbReference type="PaxDb" id="1198114-AciX9_1918"/>
<keyword evidence="2" id="KW-1185">Reference proteome</keyword>
<dbReference type="EMBL" id="CP002480">
    <property type="protein sequence ID" value="ADW68964.1"/>
    <property type="molecule type" value="Genomic_DNA"/>
</dbReference>
<dbReference type="SUPFAM" id="SSF109854">
    <property type="entry name" value="DinB/YfiT-like putative metalloenzymes"/>
    <property type="match status" value="1"/>
</dbReference>
<gene>
    <name evidence="1" type="ordered locus">AciX9_1918</name>
</gene>
<proteinExistence type="predicted"/>
<dbReference type="Proteomes" id="UP000000343">
    <property type="component" value="Chromosome"/>
</dbReference>
<dbReference type="OrthoDB" id="121539at2"/>
<evidence type="ECO:0000313" key="2">
    <source>
        <dbReference type="Proteomes" id="UP000000343"/>
    </source>
</evidence>
<sequence>MNDDLTTLVSAVNAALQGLERNQTQAAPVHRPEKWNIQQIVEHLLLTYRLTSASLEDRIRKGTPTRASRTLKHRIAQLVVVRIEHFPSGHKAPAPVTPPRLTSLRSGEELAGRVQAELTRLGQLCTQAAALFGDRRALSHGMLGPMSMQQWRHFHLVHGLHHIKQIQRIRRDHAF</sequence>
<dbReference type="Gene3D" id="1.20.120.450">
    <property type="entry name" value="dinb family like domain"/>
    <property type="match status" value="1"/>
</dbReference>
<accession>E8X0L3</accession>
<dbReference type="InterPro" id="IPR011463">
    <property type="entry name" value="DUF1569"/>
</dbReference>
<name>E8X0L3_GRATM</name>
<dbReference type="Pfam" id="PF07606">
    <property type="entry name" value="DUF1569"/>
    <property type="match status" value="1"/>
</dbReference>
<organism evidence="2">
    <name type="scientific">Granulicella tundricola (strain ATCC BAA-1859 / DSM 23138 / MP5ACTX9)</name>
    <dbReference type="NCBI Taxonomy" id="1198114"/>
    <lineage>
        <taxon>Bacteria</taxon>
        <taxon>Pseudomonadati</taxon>
        <taxon>Acidobacteriota</taxon>
        <taxon>Terriglobia</taxon>
        <taxon>Terriglobales</taxon>
        <taxon>Acidobacteriaceae</taxon>
        <taxon>Granulicella</taxon>
    </lineage>
</organism>
<dbReference type="InterPro" id="IPR034660">
    <property type="entry name" value="DinB/YfiT-like"/>
</dbReference>
<protein>
    <recommendedName>
        <fullName evidence="3">DinB-like domain-containing protein</fullName>
    </recommendedName>
</protein>
<dbReference type="RefSeq" id="WP_013580283.1">
    <property type="nucleotide sequence ID" value="NC_015064.1"/>
</dbReference>
<dbReference type="STRING" id="1198114.AciX9_1918"/>
<dbReference type="HOGENOM" id="CLU_1568692_0_0_0"/>
<dbReference type="KEGG" id="acm:AciX9_1918"/>
<reference evidence="2" key="1">
    <citation type="submission" date="2011-01" db="EMBL/GenBank/DDBJ databases">
        <title>Complete sequence of chromosome of Acidobacterium sp. MP5ACTX9.</title>
        <authorList>
            <consortium name="US DOE Joint Genome Institute"/>
            <person name="Lucas S."/>
            <person name="Copeland A."/>
            <person name="Lapidus A."/>
            <person name="Cheng J.-F."/>
            <person name="Goodwin L."/>
            <person name="Pitluck S."/>
            <person name="Teshima H."/>
            <person name="Detter J.C."/>
            <person name="Han C."/>
            <person name="Tapia R."/>
            <person name="Land M."/>
            <person name="Hauser L."/>
            <person name="Kyrpides N."/>
            <person name="Ivanova N."/>
            <person name="Ovchinnikova G."/>
            <person name="Pagani I."/>
            <person name="Rawat S.R."/>
            <person name="Mannisto M."/>
            <person name="Haggblom M.M."/>
            <person name="Woyke T."/>
        </authorList>
    </citation>
    <scope>NUCLEOTIDE SEQUENCE [LARGE SCALE GENOMIC DNA]</scope>
    <source>
        <strain evidence="2">MP5ACTX9</strain>
    </source>
</reference>